<reference evidence="8" key="1">
    <citation type="submission" date="2022-10" db="EMBL/GenBank/DDBJ databases">
        <authorList>
            <person name="Yue Y."/>
        </authorList>
    </citation>
    <scope>NUCLEOTIDE SEQUENCE</scope>
    <source>
        <strain evidence="8">Z654</strain>
    </source>
</reference>
<evidence type="ECO:0000256" key="4">
    <source>
        <dbReference type="ARBA" id="ARBA00022705"/>
    </source>
</evidence>
<dbReference type="PANTHER" id="PTHR34388">
    <property type="entry name" value="DNA POLYMERASE III SUBUNIT DELTA"/>
    <property type="match status" value="1"/>
</dbReference>
<accession>A0AAE3J0F8</accession>
<evidence type="ECO:0000256" key="3">
    <source>
        <dbReference type="ARBA" id="ARBA00022695"/>
    </source>
</evidence>
<evidence type="ECO:0000313" key="9">
    <source>
        <dbReference type="Proteomes" id="UP001208041"/>
    </source>
</evidence>
<dbReference type="Proteomes" id="UP001208041">
    <property type="component" value="Unassembled WGS sequence"/>
</dbReference>
<comment type="catalytic activity">
    <reaction evidence="7">
        <text>DNA(n) + a 2'-deoxyribonucleoside 5'-triphosphate = DNA(n+1) + diphosphate</text>
        <dbReference type="Rhea" id="RHEA:22508"/>
        <dbReference type="Rhea" id="RHEA-COMP:17339"/>
        <dbReference type="Rhea" id="RHEA-COMP:17340"/>
        <dbReference type="ChEBI" id="CHEBI:33019"/>
        <dbReference type="ChEBI" id="CHEBI:61560"/>
        <dbReference type="ChEBI" id="CHEBI:173112"/>
        <dbReference type="EC" id="2.7.7.7"/>
    </reaction>
</comment>
<dbReference type="EC" id="2.7.7.7" evidence="1"/>
<dbReference type="GO" id="GO:0003677">
    <property type="term" value="F:DNA binding"/>
    <property type="evidence" value="ECO:0007669"/>
    <property type="project" value="InterPro"/>
</dbReference>
<dbReference type="SUPFAM" id="SSF48019">
    <property type="entry name" value="post-AAA+ oligomerization domain-like"/>
    <property type="match status" value="1"/>
</dbReference>
<dbReference type="Gene3D" id="3.40.50.300">
    <property type="entry name" value="P-loop containing nucleotide triphosphate hydrolases"/>
    <property type="match status" value="1"/>
</dbReference>
<keyword evidence="2" id="KW-0808">Transferase</keyword>
<comment type="caution">
    <text evidence="8">The sequence shown here is derived from an EMBL/GenBank/DDBJ whole genome shotgun (WGS) entry which is preliminary data.</text>
</comment>
<dbReference type="InterPro" id="IPR008921">
    <property type="entry name" value="DNA_pol3_clamp-load_cplx_C"/>
</dbReference>
<dbReference type="NCBIfam" id="TIGR01128">
    <property type="entry name" value="holA"/>
    <property type="match status" value="1"/>
</dbReference>
<keyword evidence="5" id="KW-0239">DNA-directed DNA polymerase</keyword>
<dbReference type="PANTHER" id="PTHR34388:SF1">
    <property type="entry name" value="DNA POLYMERASE III SUBUNIT DELTA"/>
    <property type="match status" value="1"/>
</dbReference>
<comment type="similarity">
    <text evidence="6">Belongs to the DNA polymerase HolA subunit family.</text>
</comment>
<proteinExistence type="inferred from homology"/>
<dbReference type="EMBL" id="JAOYFC010000003">
    <property type="protein sequence ID" value="MCV6825697.1"/>
    <property type="molecule type" value="Genomic_DNA"/>
</dbReference>
<sequence length="341" mass="36929">MKLSTRDAASYFAKPDPRRTGILIYGPDSMRVALKRQQVIAALIGPNGDDEMRLTRIPAADLRQDSAMLLDAIKAQGFFPGPRVVFVEGATDTLSKFIKPALDEWQDGDAQIVVTAGQLTARSALRKLFEAHNNAYAAGIFTDPPNRAEIEADLANAGLSQVDRDALDALTSLAQELGPGDLRQTIEKLALYTMGNSAPVSAEDVTACAPTSTEAALDDVLNIVAEGRQAEIGPIMRKLEAQGTQPVGLCIGALRHFRALHAACSHPNGASEGIGRLRPPVFGPRRDRMLRQAQRWGRPKLEAAITMLIDTDLQLRSTSRAPSMALIERTLIRVAMYGARR</sequence>
<keyword evidence="4" id="KW-0235">DNA replication</keyword>
<evidence type="ECO:0000256" key="5">
    <source>
        <dbReference type="ARBA" id="ARBA00022932"/>
    </source>
</evidence>
<dbReference type="InterPro" id="IPR005790">
    <property type="entry name" value="DNA_polIII_delta"/>
</dbReference>
<gene>
    <name evidence="8" type="ORF">OH136_14135</name>
</gene>
<keyword evidence="3" id="KW-0548">Nucleotidyltransferase</keyword>
<dbReference type="GO" id="GO:0006261">
    <property type="term" value="P:DNA-templated DNA replication"/>
    <property type="evidence" value="ECO:0007669"/>
    <property type="project" value="TreeGrafter"/>
</dbReference>
<name>A0AAE3J0F8_9RHOB</name>
<keyword evidence="9" id="KW-1185">Reference proteome</keyword>
<protein>
    <recommendedName>
        <fullName evidence="1">DNA-directed DNA polymerase</fullName>
        <ecNumber evidence="1">2.7.7.7</ecNumber>
    </recommendedName>
</protein>
<evidence type="ECO:0000256" key="2">
    <source>
        <dbReference type="ARBA" id="ARBA00022679"/>
    </source>
</evidence>
<evidence type="ECO:0000256" key="7">
    <source>
        <dbReference type="ARBA" id="ARBA00049244"/>
    </source>
</evidence>
<dbReference type="GO" id="GO:0009360">
    <property type="term" value="C:DNA polymerase III complex"/>
    <property type="evidence" value="ECO:0007669"/>
    <property type="project" value="TreeGrafter"/>
</dbReference>
<evidence type="ECO:0000313" key="8">
    <source>
        <dbReference type="EMBL" id="MCV6825697.1"/>
    </source>
</evidence>
<organism evidence="8 9">
    <name type="scientific">Halocynthiibacter halioticoli</name>
    <dbReference type="NCBI Taxonomy" id="2986804"/>
    <lineage>
        <taxon>Bacteria</taxon>
        <taxon>Pseudomonadati</taxon>
        <taxon>Pseudomonadota</taxon>
        <taxon>Alphaproteobacteria</taxon>
        <taxon>Rhodobacterales</taxon>
        <taxon>Paracoccaceae</taxon>
        <taxon>Halocynthiibacter</taxon>
    </lineage>
</organism>
<evidence type="ECO:0000256" key="1">
    <source>
        <dbReference type="ARBA" id="ARBA00012417"/>
    </source>
</evidence>
<dbReference type="Gene3D" id="1.20.272.10">
    <property type="match status" value="1"/>
</dbReference>
<evidence type="ECO:0000256" key="6">
    <source>
        <dbReference type="ARBA" id="ARBA00034754"/>
    </source>
</evidence>
<dbReference type="GO" id="GO:0003887">
    <property type="term" value="F:DNA-directed DNA polymerase activity"/>
    <property type="evidence" value="ECO:0007669"/>
    <property type="project" value="UniProtKB-KW"/>
</dbReference>
<dbReference type="AlphaFoldDB" id="A0AAE3J0F8"/>
<dbReference type="RefSeq" id="WP_263954632.1">
    <property type="nucleotide sequence ID" value="NZ_JAOYFC010000003.1"/>
</dbReference>
<dbReference type="InterPro" id="IPR027417">
    <property type="entry name" value="P-loop_NTPase"/>
</dbReference>